<protein>
    <submittedName>
        <fullName evidence="2">E3 ubiquitin-protein ligase RAD18</fullName>
    </submittedName>
</protein>
<keyword evidence="1" id="KW-1133">Transmembrane helix</keyword>
<dbReference type="Proteomes" id="UP000030643">
    <property type="component" value="Unassembled WGS sequence"/>
</dbReference>
<keyword evidence="1" id="KW-0472">Membrane</keyword>
<feature type="non-terminal residue" evidence="2">
    <location>
        <position position="93"/>
    </location>
</feature>
<dbReference type="RefSeq" id="WP_027699488.1">
    <property type="nucleotide sequence ID" value="NZ_DF820493.1"/>
</dbReference>
<evidence type="ECO:0000313" key="3">
    <source>
        <dbReference type="Proteomes" id="UP000030643"/>
    </source>
</evidence>
<feature type="transmembrane region" description="Helical" evidence="1">
    <location>
        <begin position="14"/>
        <end position="32"/>
    </location>
</feature>
<evidence type="ECO:0000313" key="2">
    <source>
        <dbReference type="EMBL" id="GAK31522.1"/>
    </source>
</evidence>
<reference evidence="3" key="1">
    <citation type="journal article" date="2014" name="Genome Announc.">
        <title>Draft genome sequence of Weissella oryzae SG25T, isolated from fermented rice grains.</title>
        <authorList>
            <person name="Tanizawa Y."/>
            <person name="Fujisawa T."/>
            <person name="Mochizuki T."/>
            <person name="Kaminuma E."/>
            <person name="Suzuki Y."/>
            <person name="Nakamura Y."/>
            <person name="Tohno M."/>
        </authorList>
    </citation>
    <scope>NUCLEOTIDE SEQUENCE [LARGE SCALE GENOMIC DNA]</scope>
    <source>
        <strain evidence="3">DSM 25784 / JCM 18191 / LMG 30913 / SG25</strain>
    </source>
</reference>
<dbReference type="EMBL" id="DF820493">
    <property type="protein sequence ID" value="GAK31522.1"/>
    <property type="molecule type" value="Genomic_DNA"/>
</dbReference>
<organism evidence="2 3">
    <name type="scientific">Weissella oryzae (strain DSM 25784 / JCM 18191 / LMG 30913 / SG25)</name>
    <dbReference type="NCBI Taxonomy" id="1329250"/>
    <lineage>
        <taxon>Bacteria</taxon>
        <taxon>Bacillati</taxon>
        <taxon>Bacillota</taxon>
        <taxon>Bacilli</taxon>
        <taxon>Lactobacillales</taxon>
        <taxon>Lactobacillaceae</taxon>
        <taxon>Weissella</taxon>
    </lineage>
</organism>
<sequence length="93" mass="10473">MSIAIKKFLQKSDVVYLIHFIQFLSTLTLVIITRQSQYKCIINLSHLLGKNNYNGDTIIIAQKKDTLAGAFTLHRDVLSSQEAILQLLLALLS</sequence>
<accession>A0A069CVV2</accession>
<gene>
    <name evidence="2" type="ORF">WOSG25_100920</name>
</gene>
<keyword evidence="3" id="KW-1185">Reference proteome</keyword>
<proteinExistence type="predicted"/>
<name>A0A069CVV2_WEIOS</name>
<dbReference type="AlphaFoldDB" id="A0A069CVV2"/>
<keyword evidence="1" id="KW-0812">Transmembrane</keyword>
<evidence type="ECO:0000256" key="1">
    <source>
        <dbReference type="SAM" id="Phobius"/>
    </source>
</evidence>